<dbReference type="InterPro" id="IPR036086">
    <property type="entry name" value="ParB/Sulfiredoxin_sf"/>
</dbReference>
<dbReference type="InterPro" id="IPR003115">
    <property type="entry name" value="ParB_N"/>
</dbReference>
<dbReference type="Gene3D" id="3.90.1530.10">
    <property type="entry name" value="Conserved hypothetical protein from pyrococcus furiosus pfu- 392566-001, ParB domain"/>
    <property type="match status" value="1"/>
</dbReference>
<reference evidence="2 3" key="1">
    <citation type="submission" date="2021-12" db="EMBL/GenBank/DDBJ databases">
        <title>Genome sequencing of bacteria with rrn-lacking chromosome and rrn-plasmid.</title>
        <authorList>
            <person name="Anda M."/>
            <person name="Iwasaki W."/>
        </authorList>
    </citation>
    <scope>NUCLEOTIDE SEQUENCE [LARGE SCALE GENOMIC DNA]</scope>
    <source>
        <strain evidence="2 3">NBRC 15940</strain>
    </source>
</reference>
<dbReference type="AlphaFoldDB" id="A0AAN5APS5"/>
<accession>A0AAN5APS5</accession>
<dbReference type="EMBL" id="BQKE01000006">
    <property type="protein sequence ID" value="GJM64616.1"/>
    <property type="molecule type" value="Genomic_DNA"/>
</dbReference>
<dbReference type="SUPFAM" id="SSF110849">
    <property type="entry name" value="ParB/Sulfiredoxin"/>
    <property type="match status" value="1"/>
</dbReference>
<feature type="domain" description="ParB-like N-terminal" evidence="1">
    <location>
        <begin position="32"/>
        <end position="116"/>
    </location>
</feature>
<name>A0AAN5APS5_9BACT</name>
<gene>
    <name evidence="2" type="ORF">PEDI_51680</name>
</gene>
<dbReference type="Proteomes" id="UP001310022">
    <property type="component" value="Unassembled WGS sequence"/>
</dbReference>
<keyword evidence="3" id="KW-1185">Reference proteome</keyword>
<sequence length="303" mass="34451">MARTRTARTTKATTLAEKAKAQQTITVKDLTILEELESLLPFQLSEETEELKDSIKKEGVRDPFVLWERDGKKILVDGHHRRKSMIELGLEDTAIPFTYREFSDLEEVIFWMRKNQLARRNLSKDQVSYLRGMLYNEEKGSIAGLKKVDGQNVRSENVAQKIAAESGVNEKTVRRDGKFAEHIQALAEIDPGIKEDILSKNSKIRKSDVEKLATSVKELPKEEAKEVLAKARAGNKTKKPAKKAEVATDPTKKIKKDLSTIFRNLISRVETLDESEEDLKTSFEETQQRLWENLVALKAAKKS</sequence>
<dbReference type="RefSeq" id="WP_338239679.1">
    <property type="nucleotide sequence ID" value="NZ_BQKE01000006.1"/>
</dbReference>
<protein>
    <recommendedName>
        <fullName evidence="1">ParB-like N-terminal domain-containing protein</fullName>
    </recommendedName>
</protein>
<dbReference type="SMART" id="SM00470">
    <property type="entry name" value="ParB"/>
    <property type="match status" value="1"/>
</dbReference>
<evidence type="ECO:0000313" key="2">
    <source>
        <dbReference type="EMBL" id="GJM64616.1"/>
    </source>
</evidence>
<comment type="caution">
    <text evidence="2">The sequence shown here is derived from an EMBL/GenBank/DDBJ whole genome shotgun (WGS) entry which is preliminary data.</text>
</comment>
<organism evidence="2 3">
    <name type="scientific">Persicobacter diffluens</name>
    <dbReference type="NCBI Taxonomy" id="981"/>
    <lineage>
        <taxon>Bacteria</taxon>
        <taxon>Pseudomonadati</taxon>
        <taxon>Bacteroidota</taxon>
        <taxon>Cytophagia</taxon>
        <taxon>Cytophagales</taxon>
        <taxon>Persicobacteraceae</taxon>
        <taxon>Persicobacter</taxon>
    </lineage>
</organism>
<proteinExistence type="predicted"/>
<evidence type="ECO:0000259" key="1">
    <source>
        <dbReference type="SMART" id="SM00470"/>
    </source>
</evidence>
<evidence type="ECO:0000313" key="3">
    <source>
        <dbReference type="Proteomes" id="UP001310022"/>
    </source>
</evidence>